<keyword evidence="2" id="KW-0472">Membrane</keyword>
<sequence>MKARLGAVLFGIGFFAVVLAAGVAFYVAPSAARLPYDLKLCTPEVTEDCLKPSVAEAKNARFLNTEGGTTPVVEIATGTLQSTTEIKPLVDTTNNEIKNGAIDDNTVIWNAFGTVIWTEKDKVVSAYEARLALDRQTAGAIKWPGQELDDVAKGLDTTAEVETVGFSGQLYKFPFNTEQKTYQYFDRDLKRTFPIEFKGIESIQGLETYKFEQAIPETALDFDEDRIKSLLGAFAGPDATSGQVVYSNTRTIWVEPVGGTFIKVQEQQNKKLVPSTGQPTELLNGVFVYTDQTVANSVESASATKAQVLLISRYVPIGLSTLGVILLIVGLLLVTSARTASPRHAAGSRTEEITGQPASTSAS</sequence>
<accession>A0ABQ3X7G9</accession>
<evidence type="ECO:0000256" key="1">
    <source>
        <dbReference type="SAM" id="MobiDB-lite"/>
    </source>
</evidence>
<evidence type="ECO:0000313" key="3">
    <source>
        <dbReference type="EMBL" id="GID54434.1"/>
    </source>
</evidence>
<dbReference type="Pfam" id="PF11271">
    <property type="entry name" value="PorA"/>
    <property type="match status" value="1"/>
</dbReference>
<dbReference type="RefSeq" id="WP_203795540.1">
    <property type="nucleotide sequence ID" value="NZ_BAAAQE010000035.1"/>
</dbReference>
<protein>
    <recommendedName>
        <fullName evidence="5">DUF3068 domain-containing protein</fullName>
    </recommendedName>
</protein>
<gene>
    <name evidence="3" type="ORF">Aco03nite_028380</name>
</gene>
<keyword evidence="2" id="KW-0812">Transmembrane</keyword>
<feature type="transmembrane region" description="Helical" evidence="2">
    <location>
        <begin position="314"/>
        <end position="334"/>
    </location>
</feature>
<dbReference type="InterPro" id="IPR021424">
    <property type="entry name" value="PorA"/>
</dbReference>
<comment type="caution">
    <text evidence="3">The sequence shown here is derived from an EMBL/GenBank/DDBJ whole genome shotgun (WGS) entry which is preliminary data.</text>
</comment>
<name>A0ABQ3X7G9_9ACTN</name>
<keyword evidence="4" id="KW-1185">Reference proteome</keyword>
<keyword evidence="2" id="KW-1133">Transmembrane helix</keyword>
<organism evidence="3 4">
    <name type="scientific">Actinoplanes couchii</name>
    <dbReference type="NCBI Taxonomy" id="403638"/>
    <lineage>
        <taxon>Bacteria</taxon>
        <taxon>Bacillati</taxon>
        <taxon>Actinomycetota</taxon>
        <taxon>Actinomycetes</taxon>
        <taxon>Micromonosporales</taxon>
        <taxon>Micromonosporaceae</taxon>
        <taxon>Actinoplanes</taxon>
    </lineage>
</organism>
<evidence type="ECO:0008006" key="5">
    <source>
        <dbReference type="Google" id="ProtNLM"/>
    </source>
</evidence>
<dbReference type="Proteomes" id="UP000612282">
    <property type="component" value="Unassembled WGS sequence"/>
</dbReference>
<proteinExistence type="predicted"/>
<reference evidence="3 4" key="1">
    <citation type="submission" date="2021-01" db="EMBL/GenBank/DDBJ databases">
        <title>Whole genome shotgun sequence of Actinoplanes couchii NBRC 106145.</title>
        <authorList>
            <person name="Komaki H."/>
            <person name="Tamura T."/>
        </authorList>
    </citation>
    <scope>NUCLEOTIDE SEQUENCE [LARGE SCALE GENOMIC DNA]</scope>
    <source>
        <strain evidence="3 4">NBRC 106145</strain>
    </source>
</reference>
<feature type="region of interest" description="Disordered" evidence="1">
    <location>
        <begin position="343"/>
        <end position="363"/>
    </location>
</feature>
<evidence type="ECO:0000256" key="2">
    <source>
        <dbReference type="SAM" id="Phobius"/>
    </source>
</evidence>
<dbReference type="EMBL" id="BOMG01000041">
    <property type="protein sequence ID" value="GID54434.1"/>
    <property type="molecule type" value="Genomic_DNA"/>
</dbReference>
<evidence type="ECO:0000313" key="4">
    <source>
        <dbReference type="Proteomes" id="UP000612282"/>
    </source>
</evidence>